<keyword evidence="1" id="KW-0812">Transmembrane</keyword>
<evidence type="ECO:0000313" key="2">
    <source>
        <dbReference type="EMBL" id="RLP73559.1"/>
    </source>
</evidence>
<dbReference type="AlphaFoldDB" id="A0A3L7A016"/>
<dbReference type="OrthoDB" id="8159109at2"/>
<protein>
    <submittedName>
        <fullName evidence="2">Uncharacterized protein</fullName>
    </submittedName>
</protein>
<feature type="transmembrane region" description="Helical" evidence="1">
    <location>
        <begin position="178"/>
        <end position="198"/>
    </location>
</feature>
<sequence>MSADIRDARPSPAQAAERVWWGADATYAYQPRLGGPGTRVTLTGDALAYAVGPREGRLSLRDVAGVRLRFHPAKFAHSSYETEVRTWGGEKLKLGSTSRTSITGVKDQGTEYAAFVRALHERLANLETAGGFRGQPPVVYRGGFSALRWWLVAVLGFATLAGLVAIFGIALIDRQWNFAAFLAVVSAFVAWPTVEMIARNRPVRYTARALPERLLPG</sequence>
<gene>
    <name evidence="2" type="ORF">D9R14_20060</name>
</gene>
<comment type="caution">
    <text evidence="2">The sequence shown here is derived from an EMBL/GenBank/DDBJ whole genome shotgun (WGS) entry which is preliminary data.</text>
</comment>
<organism evidence="2 3">
    <name type="scientific">Xanthobacter tagetidis</name>
    <dbReference type="NCBI Taxonomy" id="60216"/>
    <lineage>
        <taxon>Bacteria</taxon>
        <taxon>Pseudomonadati</taxon>
        <taxon>Pseudomonadota</taxon>
        <taxon>Alphaproteobacteria</taxon>
        <taxon>Hyphomicrobiales</taxon>
        <taxon>Xanthobacteraceae</taxon>
        <taxon>Xanthobacter</taxon>
    </lineage>
</organism>
<feature type="transmembrane region" description="Helical" evidence="1">
    <location>
        <begin position="149"/>
        <end position="172"/>
    </location>
</feature>
<evidence type="ECO:0000313" key="3">
    <source>
        <dbReference type="Proteomes" id="UP000269692"/>
    </source>
</evidence>
<accession>A0A3L7A016</accession>
<dbReference type="Proteomes" id="UP000269692">
    <property type="component" value="Unassembled WGS sequence"/>
</dbReference>
<proteinExistence type="predicted"/>
<keyword evidence="1" id="KW-1133">Transmembrane helix</keyword>
<evidence type="ECO:0000256" key="1">
    <source>
        <dbReference type="SAM" id="Phobius"/>
    </source>
</evidence>
<dbReference type="RefSeq" id="WP_121625138.1">
    <property type="nucleotide sequence ID" value="NZ_JACIIW010000008.1"/>
</dbReference>
<dbReference type="EMBL" id="RCTF01000022">
    <property type="protein sequence ID" value="RLP73559.1"/>
    <property type="molecule type" value="Genomic_DNA"/>
</dbReference>
<name>A0A3L7A016_9HYPH</name>
<keyword evidence="1" id="KW-0472">Membrane</keyword>
<keyword evidence="3" id="KW-1185">Reference proteome</keyword>
<reference evidence="2 3" key="1">
    <citation type="submission" date="2018-10" db="EMBL/GenBank/DDBJ databases">
        <title>Xanthobacter tagetidis genome sequencing and assembly.</title>
        <authorList>
            <person name="Maclea K.S."/>
            <person name="Goen A.E."/>
            <person name="Fatima S.A."/>
        </authorList>
    </citation>
    <scope>NUCLEOTIDE SEQUENCE [LARGE SCALE GENOMIC DNA]</scope>
    <source>
        <strain evidence="2 3">ATCC 700314</strain>
    </source>
</reference>